<protein>
    <recommendedName>
        <fullName evidence="1">Helicase-associated domain-containing protein</fullName>
    </recommendedName>
</protein>
<dbReference type="PANTHER" id="PTHR37066:SF1">
    <property type="entry name" value="LNS2_PITP DOMAIN-CONTAINING PROTEIN"/>
    <property type="match status" value="1"/>
</dbReference>
<gene>
    <name evidence="2" type="ORF">SPRG_14224</name>
</gene>
<dbReference type="Proteomes" id="UP000030745">
    <property type="component" value="Unassembled WGS sequence"/>
</dbReference>
<dbReference type="OMA" id="EVAMRVW"/>
<dbReference type="PANTHER" id="PTHR37066">
    <property type="entry name" value="HELICASE-ASSOCIATED"/>
    <property type="match status" value="1"/>
</dbReference>
<evidence type="ECO:0000313" key="3">
    <source>
        <dbReference type="Proteomes" id="UP000030745"/>
    </source>
</evidence>
<dbReference type="KEGG" id="spar:SPRG_14224"/>
<dbReference type="OrthoDB" id="42040at2759"/>
<keyword evidence="3" id="KW-1185">Reference proteome</keyword>
<dbReference type="GeneID" id="24136042"/>
<dbReference type="VEuPathDB" id="FungiDB:SPRG_14224"/>
<feature type="domain" description="Helicase-associated" evidence="1">
    <location>
        <begin position="489"/>
        <end position="560"/>
    </location>
</feature>
<evidence type="ECO:0000259" key="1">
    <source>
        <dbReference type="Pfam" id="PF03457"/>
    </source>
</evidence>
<dbReference type="Pfam" id="PF03457">
    <property type="entry name" value="HA"/>
    <property type="match status" value="1"/>
</dbReference>
<accession>A0A067C0I8</accession>
<dbReference type="InterPro" id="IPR005114">
    <property type="entry name" value="Helicase_assoc"/>
</dbReference>
<name>A0A067C0I8_SAPPC</name>
<dbReference type="RefSeq" id="XP_012209236.1">
    <property type="nucleotide sequence ID" value="XM_012353846.1"/>
</dbReference>
<sequence>MLSLSGLASVDIAVDPATLPKIAERLLGLAIYRRLHGHSYVPRDYVVPDAEPWPMTLRSKPLGAAVTILRAASCQLDPAVETRLEGLGFVWCHVDARPAPGASWARSRSRIMVSWSVVLSALARYRELYGHVYVPANWPVPEHDDSWPRAAWGIDLAQAAHTLDLRTALALGAVYDVPLWADVLAMLTRYCEHYGAANVPIEYVIKSARRKRKADASLPSWSANYDGIPLGEVAMRVWLVCIQLPTHRQEELERVRFTFNTSTSWANVMAAKAVFASLYGHDLVPLSYVVPMADDDVAWPVAMRGLRLGHYLGLQTMTHGEIHRVAAKLSDPFADASDQETAFDRHVLSLRIYKRCCKNNTLVDRGFVVPHSENGWPRKLWGLRLGAVVASLRHDGALLSAFQRATLNDIGFIWDPDVAAAWPAIGQGFEQWKATMGWPDAFVLTSSSQWPKSVVGQTLGYLLTLLEVHDDFASKTQRETLRRFSLDIERRWSTKVHALTAYYARHGHLRVLQNHVEPTEIDDAFWPGGMPLGSVVSWLRQVPRAVLPYDKRRQLEALSFEWELVSSDDAPDVTSPPLVAESDVIVIDGTVSVNWAMWAVALTQFKAHEGHANIPSDYVVGVDDARWPVALRSFPVGPILADVRSDVVVPPTWVQRQVEIVGVDLSRGTEARTPTRRSVQ</sequence>
<organism evidence="2 3">
    <name type="scientific">Saprolegnia parasitica (strain CBS 223.65)</name>
    <dbReference type="NCBI Taxonomy" id="695850"/>
    <lineage>
        <taxon>Eukaryota</taxon>
        <taxon>Sar</taxon>
        <taxon>Stramenopiles</taxon>
        <taxon>Oomycota</taxon>
        <taxon>Saprolegniomycetes</taxon>
        <taxon>Saprolegniales</taxon>
        <taxon>Saprolegniaceae</taxon>
        <taxon>Saprolegnia</taxon>
    </lineage>
</organism>
<proteinExistence type="predicted"/>
<dbReference type="EMBL" id="KK583325">
    <property type="protein sequence ID" value="KDO20076.1"/>
    <property type="molecule type" value="Genomic_DNA"/>
</dbReference>
<evidence type="ECO:0000313" key="2">
    <source>
        <dbReference type="EMBL" id="KDO20076.1"/>
    </source>
</evidence>
<dbReference type="AlphaFoldDB" id="A0A067C0I8"/>
<reference evidence="2 3" key="1">
    <citation type="journal article" date="2013" name="PLoS Genet.">
        <title>Distinctive expansion of potential virulence genes in the genome of the oomycete fish pathogen Saprolegnia parasitica.</title>
        <authorList>
            <person name="Jiang R.H."/>
            <person name="de Bruijn I."/>
            <person name="Haas B.J."/>
            <person name="Belmonte R."/>
            <person name="Lobach L."/>
            <person name="Christie J."/>
            <person name="van den Ackerveken G."/>
            <person name="Bottin A."/>
            <person name="Bulone V."/>
            <person name="Diaz-Moreno S.M."/>
            <person name="Dumas B."/>
            <person name="Fan L."/>
            <person name="Gaulin E."/>
            <person name="Govers F."/>
            <person name="Grenville-Briggs L.J."/>
            <person name="Horner N.R."/>
            <person name="Levin J.Z."/>
            <person name="Mammella M."/>
            <person name="Meijer H.J."/>
            <person name="Morris P."/>
            <person name="Nusbaum C."/>
            <person name="Oome S."/>
            <person name="Phillips A.J."/>
            <person name="van Rooyen D."/>
            <person name="Rzeszutek E."/>
            <person name="Saraiva M."/>
            <person name="Secombes C.J."/>
            <person name="Seidl M.F."/>
            <person name="Snel B."/>
            <person name="Stassen J.H."/>
            <person name="Sykes S."/>
            <person name="Tripathy S."/>
            <person name="van den Berg H."/>
            <person name="Vega-Arreguin J.C."/>
            <person name="Wawra S."/>
            <person name="Young S.K."/>
            <person name="Zeng Q."/>
            <person name="Dieguez-Uribeondo J."/>
            <person name="Russ C."/>
            <person name="Tyler B.M."/>
            <person name="van West P."/>
        </authorList>
    </citation>
    <scope>NUCLEOTIDE SEQUENCE [LARGE SCALE GENOMIC DNA]</scope>
    <source>
        <strain evidence="2 3">CBS 223.65</strain>
    </source>
</reference>